<dbReference type="Pfam" id="PF03652">
    <property type="entry name" value="RuvX"/>
    <property type="match status" value="1"/>
</dbReference>
<dbReference type="PANTHER" id="PTHR33317">
    <property type="entry name" value="POLYNUCLEOTIDYL TRANSFERASE, RIBONUCLEASE H-LIKE SUPERFAMILY PROTEIN"/>
    <property type="match status" value="1"/>
</dbReference>
<dbReference type="InterPro" id="IPR037027">
    <property type="entry name" value="YqgF/RNaseH-like_dom_sf"/>
</dbReference>
<dbReference type="SUPFAM" id="SSF53098">
    <property type="entry name" value="Ribonuclease H-like"/>
    <property type="match status" value="1"/>
</dbReference>
<keyword evidence="4 5" id="KW-0378">Hydrolase</keyword>
<evidence type="ECO:0000256" key="5">
    <source>
        <dbReference type="HAMAP-Rule" id="MF_00651"/>
    </source>
</evidence>
<keyword evidence="1 5" id="KW-0963">Cytoplasm</keyword>
<dbReference type="InterPro" id="IPR005227">
    <property type="entry name" value="YqgF"/>
</dbReference>
<dbReference type="InterPro" id="IPR006641">
    <property type="entry name" value="YqgF/RNaseH-like_dom"/>
</dbReference>
<evidence type="ECO:0000313" key="7">
    <source>
        <dbReference type="EMBL" id="CAP18434.1"/>
    </source>
</evidence>
<dbReference type="GO" id="GO:0016788">
    <property type="term" value="F:hydrolase activity, acting on ester bonds"/>
    <property type="evidence" value="ECO:0007669"/>
    <property type="project" value="UniProtKB-UniRule"/>
</dbReference>
<evidence type="ECO:0000256" key="3">
    <source>
        <dbReference type="ARBA" id="ARBA00022722"/>
    </source>
</evidence>
<feature type="domain" description="YqgF/RNase H-like" evidence="6">
    <location>
        <begin position="5"/>
        <end position="108"/>
    </location>
</feature>
<comment type="subcellular location">
    <subcellularLocation>
        <location evidence="5">Cytoplasm</location>
    </subcellularLocation>
</comment>
<evidence type="ECO:0000313" key="8">
    <source>
        <dbReference type="Proteomes" id="UP000002020"/>
    </source>
</evidence>
<dbReference type="Proteomes" id="UP000002020">
    <property type="component" value="Chromosome"/>
</dbReference>
<dbReference type="KEGG" id="pml:ATP_00247"/>
<proteinExistence type="inferred from homology"/>
<dbReference type="GO" id="GO:0005829">
    <property type="term" value="C:cytosol"/>
    <property type="evidence" value="ECO:0007669"/>
    <property type="project" value="TreeGrafter"/>
</dbReference>
<comment type="similarity">
    <text evidence="5">Belongs to the YqgF HJR family.</text>
</comment>
<dbReference type="InterPro" id="IPR012337">
    <property type="entry name" value="RNaseH-like_sf"/>
</dbReference>
<organism evidence="8">
    <name type="scientific">Phytoplasma mali (strain AT)</name>
    <dbReference type="NCBI Taxonomy" id="482235"/>
    <lineage>
        <taxon>Bacteria</taxon>
        <taxon>Bacillati</taxon>
        <taxon>Mycoplasmatota</taxon>
        <taxon>Mollicutes</taxon>
        <taxon>Acholeplasmatales</taxon>
        <taxon>Acholeplasmataceae</taxon>
        <taxon>Candidatus Phytoplasma</taxon>
        <taxon>16SrX (Apple proliferation group)</taxon>
    </lineage>
</organism>
<dbReference type="AlphaFoldDB" id="B3QZP7"/>
<dbReference type="HOGENOM" id="CLU_098240_2_0_14"/>
<dbReference type="HAMAP" id="MF_00651">
    <property type="entry name" value="Nuclease_YqgF"/>
    <property type="match status" value="1"/>
</dbReference>
<dbReference type="GO" id="GO:0000967">
    <property type="term" value="P:rRNA 5'-end processing"/>
    <property type="evidence" value="ECO:0007669"/>
    <property type="project" value="UniProtKB-UniRule"/>
</dbReference>
<keyword evidence="3 5" id="KW-0540">Nuclease</keyword>
<dbReference type="EMBL" id="CU469464">
    <property type="protein sequence ID" value="CAP18434.1"/>
    <property type="molecule type" value="Genomic_DNA"/>
</dbReference>
<dbReference type="CDD" id="cd16964">
    <property type="entry name" value="YqgF"/>
    <property type="match status" value="1"/>
</dbReference>
<evidence type="ECO:0000259" key="6">
    <source>
        <dbReference type="SMART" id="SM00732"/>
    </source>
</evidence>
<gene>
    <name evidence="7" type="primary">ruvX</name>
    <name evidence="7" type="ordered locus">ATP_00247</name>
</gene>
<keyword evidence="8" id="KW-1185">Reference proteome</keyword>
<sequence>MIYFPPYLGLDLGEKTLGISISEAGFFSVNFKTLNFPNHQYNYLLKPLKILIIQKNIKTIILGLPKHMNNDLGVKSLISINFKKRLEDYLKLDVKIILWDERLSTKQSLIFLKNNNKNKKKIKQLKDEVAAMFILQNFLDYQSNI</sequence>
<dbReference type="STRING" id="37692.ATP_00247"/>
<dbReference type="NCBIfam" id="TIGR00250">
    <property type="entry name" value="RNAse_H_YqgF"/>
    <property type="match status" value="1"/>
</dbReference>
<reference evidence="7 8" key="1">
    <citation type="journal article" date="2008" name="BMC Genomics">
        <title>The linear chromosome of the plant-pathogenic mycoplasma 'Candidatus Phytoplasma mali'.</title>
        <authorList>
            <person name="Kube M."/>
            <person name="Schneider B."/>
            <person name="Kuhl H."/>
            <person name="Dandekar T."/>
            <person name="Heitmann K."/>
            <person name="Migdoll A.M."/>
            <person name="Reinhardt R."/>
            <person name="Seemueller E."/>
        </authorList>
    </citation>
    <scope>NUCLEOTIDE SEQUENCE [LARGE SCALE GENOMIC DNA]</scope>
    <source>
        <strain evidence="7 8">AT</strain>
    </source>
</reference>
<dbReference type="eggNOG" id="COG0816">
    <property type="taxonomic scope" value="Bacteria"/>
</dbReference>
<dbReference type="Gene3D" id="3.30.420.140">
    <property type="entry name" value="YqgF/RNase H-like domain"/>
    <property type="match status" value="1"/>
</dbReference>
<evidence type="ECO:0000256" key="1">
    <source>
        <dbReference type="ARBA" id="ARBA00022490"/>
    </source>
</evidence>
<name>B3QZP7_PHYMT</name>
<dbReference type="EC" id="3.1.-.-" evidence="5"/>
<evidence type="ECO:0000256" key="4">
    <source>
        <dbReference type="ARBA" id="ARBA00022801"/>
    </source>
</evidence>
<evidence type="ECO:0000256" key="2">
    <source>
        <dbReference type="ARBA" id="ARBA00022517"/>
    </source>
</evidence>
<dbReference type="PANTHER" id="PTHR33317:SF4">
    <property type="entry name" value="POLYNUCLEOTIDYL TRANSFERASE, RIBONUCLEASE H-LIKE SUPERFAMILY PROTEIN"/>
    <property type="match status" value="1"/>
</dbReference>
<protein>
    <recommendedName>
        <fullName evidence="5">Putative pre-16S rRNA nuclease</fullName>
        <ecNumber evidence="5">3.1.-.-</ecNumber>
    </recommendedName>
</protein>
<accession>B3QZP7</accession>
<keyword evidence="2 5" id="KW-0690">Ribosome biogenesis</keyword>
<dbReference type="SMART" id="SM00732">
    <property type="entry name" value="YqgFc"/>
    <property type="match status" value="1"/>
</dbReference>
<comment type="function">
    <text evidence="5">Could be a nuclease involved in processing of the 5'-end of pre-16S rRNA.</text>
</comment>
<dbReference type="GO" id="GO:0004518">
    <property type="term" value="F:nuclease activity"/>
    <property type="evidence" value="ECO:0007669"/>
    <property type="project" value="UniProtKB-KW"/>
</dbReference>